<dbReference type="STRING" id="8022.A0A061A7T3"/>
<evidence type="ECO:0000313" key="9">
    <source>
        <dbReference type="Proteomes" id="UP000193380"/>
    </source>
</evidence>
<evidence type="ECO:0000256" key="6">
    <source>
        <dbReference type="SAM" id="MobiDB-lite"/>
    </source>
</evidence>
<sequence>MPPSPARSLPPPPFTAPSAPPQEVHLSSLSSTSLKVSWVAPPAASRHGAIVAYTVSYQSTGSASEDPERHSVSGIGADASSYVLEGLEKWTEYQVWVRAHTDVGPGPESAPVRIKTKEDGRFWFWF</sequence>
<evidence type="ECO:0000256" key="3">
    <source>
        <dbReference type="ARBA" id="ARBA00023157"/>
    </source>
</evidence>
<dbReference type="CDD" id="cd00063">
    <property type="entry name" value="FN3"/>
    <property type="match status" value="1"/>
</dbReference>
<feature type="region of interest" description="Disordered" evidence="6">
    <location>
        <begin position="1"/>
        <end position="26"/>
    </location>
</feature>
<dbReference type="Gene3D" id="2.60.40.10">
    <property type="entry name" value="Immunoglobulins"/>
    <property type="match status" value="1"/>
</dbReference>
<dbReference type="InterPro" id="IPR013783">
    <property type="entry name" value="Ig-like_fold"/>
</dbReference>
<dbReference type="PANTHER" id="PTHR23036">
    <property type="entry name" value="CYTOKINE RECEPTOR"/>
    <property type="match status" value="1"/>
</dbReference>
<dbReference type="SMART" id="SM00060">
    <property type="entry name" value="FN3"/>
    <property type="match status" value="1"/>
</dbReference>
<name>A0A061A7T3_ONCMY</name>
<dbReference type="GO" id="GO:0004896">
    <property type="term" value="F:cytokine receptor activity"/>
    <property type="evidence" value="ECO:0007669"/>
    <property type="project" value="TreeGrafter"/>
</dbReference>
<evidence type="ECO:0000256" key="4">
    <source>
        <dbReference type="ARBA" id="ARBA00023170"/>
    </source>
</evidence>
<dbReference type="InterPro" id="IPR003961">
    <property type="entry name" value="FN3_dom"/>
</dbReference>
<dbReference type="Pfam" id="PF00041">
    <property type="entry name" value="fn3"/>
    <property type="match status" value="1"/>
</dbReference>
<proteinExistence type="predicted"/>
<organism evidence="8 9">
    <name type="scientific">Oncorhynchus mykiss</name>
    <name type="common">Rainbow trout</name>
    <name type="synonym">Salmo gairdneri</name>
    <dbReference type="NCBI Taxonomy" id="8022"/>
    <lineage>
        <taxon>Eukaryota</taxon>
        <taxon>Metazoa</taxon>
        <taxon>Chordata</taxon>
        <taxon>Craniata</taxon>
        <taxon>Vertebrata</taxon>
        <taxon>Euteleostomi</taxon>
        <taxon>Actinopterygii</taxon>
        <taxon>Neopterygii</taxon>
        <taxon>Teleostei</taxon>
        <taxon>Protacanthopterygii</taxon>
        <taxon>Salmoniformes</taxon>
        <taxon>Salmonidae</taxon>
        <taxon>Salmoninae</taxon>
        <taxon>Oncorhynchus</taxon>
    </lineage>
</organism>
<keyword evidence="3" id="KW-1015">Disulfide bond</keyword>
<reference evidence="8" key="2">
    <citation type="submission" date="2014-03" db="EMBL/GenBank/DDBJ databases">
        <authorList>
            <person name="Genoscope - CEA"/>
        </authorList>
    </citation>
    <scope>NUCLEOTIDE SEQUENCE</scope>
</reference>
<protein>
    <recommendedName>
        <fullName evidence="7">Fibronectin type-III domain-containing protein</fullName>
    </recommendedName>
</protein>
<evidence type="ECO:0000313" key="8">
    <source>
        <dbReference type="EMBL" id="CDR19152.1"/>
    </source>
</evidence>
<dbReference type="GO" id="GO:0009897">
    <property type="term" value="C:external side of plasma membrane"/>
    <property type="evidence" value="ECO:0007669"/>
    <property type="project" value="TreeGrafter"/>
</dbReference>
<keyword evidence="4" id="KW-0675">Receptor</keyword>
<dbReference type="FunFam" id="2.60.40.10:FF:000098">
    <property type="entry name" value="receptor-type tyrosine-protein phosphatase F isoform X1"/>
    <property type="match status" value="1"/>
</dbReference>
<dbReference type="InterPro" id="IPR036116">
    <property type="entry name" value="FN3_sf"/>
</dbReference>
<dbReference type="AlphaFoldDB" id="A0A061A7T3"/>
<dbReference type="GO" id="GO:0019955">
    <property type="term" value="F:cytokine binding"/>
    <property type="evidence" value="ECO:0007669"/>
    <property type="project" value="TreeGrafter"/>
</dbReference>
<dbReference type="PANTHER" id="PTHR23036:SF151">
    <property type="entry name" value="FIBRONECTIN TYPE-III DOMAIN-CONTAINING PROTEIN"/>
    <property type="match status" value="1"/>
</dbReference>
<keyword evidence="2" id="KW-0677">Repeat</keyword>
<dbReference type="EMBL" id="FR984182">
    <property type="protein sequence ID" value="CDR19152.1"/>
    <property type="molecule type" value="Genomic_DNA"/>
</dbReference>
<dbReference type="PRINTS" id="PR00014">
    <property type="entry name" value="FNTYPEIII"/>
</dbReference>
<gene>
    <name evidence="8" type="ORF">GSONMT00002285001</name>
</gene>
<accession>A0A061A7T3</accession>
<feature type="domain" description="Fibronectin type-III" evidence="7">
    <location>
        <begin position="20"/>
        <end position="119"/>
    </location>
</feature>
<keyword evidence="1" id="KW-0732">Signal</keyword>
<evidence type="ECO:0000256" key="1">
    <source>
        <dbReference type="ARBA" id="ARBA00022729"/>
    </source>
</evidence>
<feature type="compositionally biased region" description="Pro residues" evidence="6">
    <location>
        <begin position="1"/>
        <end position="20"/>
    </location>
</feature>
<dbReference type="PaxDb" id="8022-A0A061A7T3"/>
<evidence type="ECO:0000256" key="2">
    <source>
        <dbReference type="ARBA" id="ARBA00022737"/>
    </source>
</evidence>
<evidence type="ECO:0000259" key="7">
    <source>
        <dbReference type="PROSITE" id="PS50853"/>
    </source>
</evidence>
<evidence type="ECO:0000256" key="5">
    <source>
        <dbReference type="ARBA" id="ARBA00023180"/>
    </source>
</evidence>
<dbReference type="SUPFAM" id="SSF49265">
    <property type="entry name" value="Fibronectin type III"/>
    <property type="match status" value="1"/>
</dbReference>
<dbReference type="PROSITE" id="PS50853">
    <property type="entry name" value="FN3"/>
    <property type="match status" value="1"/>
</dbReference>
<dbReference type="Proteomes" id="UP000193380">
    <property type="component" value="Unassembled WGS sequence"/>
</dbReference>
<keyword evidence="5" id="KW-0325">Glycoprotein</keyword>
<dbReference type="GO" id="GO:0043235">
    <property type="term" value="C:receptor complex"/>
    <property type="evidence" value="ECO:0007669"/>
    <property type="project" value="TreeGrafter"/>
</dbReference>
<reference evidence="8" key="1">
    <citation type="journal article" date="2014" name="Nat. Commun.">
        <title>The rainbow trout genome provides novel insights into evolution after whole-genome duplication in vertebrates.</title>
        <authorList>
            <person name="Berthelot C."/>
            <person name="Brunet F."/>
            <person name="Chalopin D."/>
            <person name="Juanchich A."/>
            <person name="Bernard M."/>
            <person name="Noel B."/>
            <person name="Bento P."/>
            <person name="Da Silva C."/>
            <person name="Labadie K."/>
            <person name="Alberti A."/>
            <person name="Aury J.M."/>
            <person name="Louis A."/>
            <person name="Dehais P."/>
            <person name="Bardou P."/>
            <person name="Montfort J."/>
            <person name="Klopp C."/>
            <person name="Cabau C."/>
            <person name="Gaspin C."/>
            <person name="Thorgaard G.H."/>
            <person name="Boussaha M."/>
            <person name="Quillet E."/>
            <person name="Guyomard R."/>
            <person name="Galiana D."/>
            <person name="Bobe J."/>
            <person name="Volff J.N."/>
            <person name="Genet C."/>
            <person name="Wincker P."/>
            <person name="Jaillon O."/>
            <person name="Roest Crollius H."/>
            <person name="Guiguen Y."/>
        </authorList>
    </citation>
    <scope>NUCLEOTIDE SEQUENCE [LARGE SCALE GENOMIC DNA]</scope>
</reference>
<dbReference type="InterPro" id="IPR050379">
    <property type="entry name" value="Type-I_Cytokine_Rcpt"/>
</dbReference>